<keyword evidence="4" id="KW-0804">Transcription</keyword>
<evidence type="ECO:0000313" key="7">
    <source>
        <dbReference type="EMBL" id="PZQ69491.1"/>
    </source>
</evidence>
<accession>A0A2W5PU96</accession>
<comment type="caution">
    <text evidence="7">The sequence shown here is derived from an EMBL/GenBank/DDBJ whole genome shotgun (WGS) entry which is preliminary data.</text>
</comment>
<feature type="compositionally biased region" description="Low complexity" evidence="5">
    <location>
        <begin position="299"/>
        <end position="315"/>
    </location>
</feature>
<gene>
    <name evidence="7" type="ORF">DI563_19505</name>
</gene>
<dbReference type="InterPro" id="IPR005119">
    <property type="entry name" value="LysR_subst-bd"/>
</dbReference>
<sequence>MRRHIPTTRALLVLDAVARHHGVGNAAEELCLTHSAVSQQLRQLEAQLGVRLVQRTARGSALTEAGRRYHAQIAGDLLRLENHTLEAMAQRPDGTRLLVGAVPVFAERWLVPRLPAFAALQPACSLHLQVFPTQIYMEEPAFDVAVQYDDAAWAGAQARPLMPETCVLVSAPGSRWQRAVARGDFRDVPLLQLSSRLGAWEAWLDGAGIARRPMHAASGHRFDLFSMLVEAVRADLGVGLVPRYCIERELRAGELVQAHPREGRSARGYSVFVAPHKVGDALVEAFAAWLAASAAADQAGSASSPTSAARAAVSARRTRGPSVTA</sequence>
<reference evidence="7 8" key="1">
    <citation type="submission" date="2017-08" db="EMBL/GenBank/DDBJ databases">
        <title>Infants hospitalized years apart are colonized by the same room-sourced microbial strains.</title>
        <authorList>
            <person name="Brooks B."/>
            <person name="Olm M.R."/>
            <person name="Firek B.A."/>
            <person name="Baker R."/>
            <person name="Thomas B.C."/>
            <person name="Morowitz M.J."/>
            <person name="Banfield J.F."/>
        </authorList>
    </citation>
    <scope>NUCLEOTIDE SEQUENCE [LARGE SCALE GENOMIC DNA]</scope>
    <source>
        <strain evidence="7">S2_005_003_R2_41</strain>
    </source>
</reference>
<evidence type="ECO:0000259" key="6">
    <source>
        <dbReference type="PROSITE" id="PS50931"/>
    </source>
</evidence>
<dbReference type="EMBL" id="QFPP01000296">
    <property type="protein sequence ID" value="PZQ69491.1"/>
    <property type="molecule type" value="Genomic_DNA"/>
</dbReference>
<dbReference type="GO" id="GO:0043565">
    <property type="term" value="F:sequence-specific DNA binding"/>
    <property type="evidence" value="ECO:0007669"/>
    <property type="project" value="TreeGrafter"/>
</dbReference>
<feature type="domain" description="HTH lysR-type" evidence="6">
    <location>
        <begin position="6"/>
        <end position="63"/>
    </location>
</feature>
<dbReference type="PROSITE" id="PS50931">
    <property type="entry name" value="HTH_LYSR"/>
    <property type="match status" value="1"/>
</dbReference>
<dbReference type="Gene3D" id="3.40.190.10">
    <property type="entry name" value="Periplasmic binding protein-like II"/>
    <property type="match status" value="2"/>
</dbReference>
<feature type="region of interest" description="Disordered" evidence="5">
    <location>
        <begin position="299"/>
        <end position="325"/>
    </location>
</feature>
<proteinExistence type="inferred from homology"/>
<keyword evidence="2" id="KW-0805">Transcription regulation</keyword>
<dbReference type="SUPFAM" id="SSF46785">
    <property type="entry name" value="Winged helix' DNA-binding domain"/>
    <property type="match status" value="1"/>
</dbReference>
<dbReference type="Pfam" id="PF00126">
    <property type="entry name" value="HTH_1"/>
    <property type="match status" value="1"/>
</dbReference>
<dbReference type="Gene3D" id="1.10.10.10">
    <property type="entry name" value="Winged helix-like DNA-binding domain superfamily/Winged helix DNA-binding domain"/>
    <property type="match status" value="1"/>
</dbReference>
<evidence type="ECO:0000256" key="1">
    <source>
        <dbReference type="ARBA" id="ARBA00009437"/>
    </source>
</evidence>
<dbReference type="InterPro" id="IPR036388">
    <property type="entry name" value="WH-like_DNA-bd_sf"/>
</dbReference>
<dbReference type="AlphaFoldDB" id="A0A2W5PU96"/>
<dbReference type="Pfam" id="PF03466">
    <property type="entry name" value="LysR_substrate"/>
    <property type="match status" value="1"/>
</dbReference>
<protein>
    <submittedName>
        <fullName evidence="7">LysR family transcriptional regulator</fullName>
    </submittedName>
</protein>
<dbReference type="GO" id="GO:0006351">
    <property type="term" value="P:DNA-templated transcription"/>
    <property type="evidence" value="ECO:0007669"/>
    <property type="project" value="TreeGrafter"/>
</dbReference>
<dbReference type="GO" id="GO:0003700">
    <property type="term" value="F:DNA-binding transcription factor activity"/>
    <property type="evidence" value="ECO:0007669"/>
    <property type="project" value="InterPro"/>
</dbReference>
<dbReference type="InterPro" id="IPR036390">
    <property type="entry name" value="WH_DNA-bd_sf"/>
</dbReference>
<evidence type="ECO:0000256" key="3">
    <source>
        <dbReference type="ARBA" id="ARBA00023125"/>
    </source>
</evidence>
<dbReference type="SUPFAM" id="SSF53850">
    <property type="entry name" value="Periplasmic binding protein-like II"/>
    <property type="match status" value="1"/>
</dbReference>
<evidence type="ECO:0000256" key="4">
    <source>
        <dbReference type="ARBA" id="ARBA00023163"/>
    </source>
</evidence>
<evidence type="ECO:0000256" key="5">
    <source>
        <dbReference type="SAM" id="MobiDB-lite"/>
    </source>
</evidence>
<keyword evidence="3" id="KW-0238">DNA-binding</keyword>
<dbReference type="InterPro" id="IPR058163">
    <property type="entry name" value="LysR-type_TF_proteobact-type"/>
</dbReference>
<evidence type="ECO:0000256" key="2">
    <source>
        <dbReference type="ARBA" id="ARBA00023015"/>
    </source>
</evidence>
<dbReference type="InterPro" id="IPR000847">
    <property type="entry name" value="LysR_HTH_N"/>
</dbReference>
<dbReference type="PANTHER" id="PTHR30537">
    <property type="entry name" value="HTH-TYPE TRANSCRIPTIONAL REGULATOR"/>
    <property type="match status" value="1"/>
</dbReference>
<dbReference type="PANTHER" id="PTHR30537:SF26">
    <property type="entry name" value="GLYCINE CLEAVAGE SYSTEM TRANSCRIPTIONAL ACTIVATOR"/>
    <property type="match status" value="1"/>
</dbReference>
<evidence type="ECO:0000313" key="8">
    <source>
        <dbReference type="Proteomes" id="UP000249135"/>
    </source>
</evidence>
<dbReference type="Proteomes" id="UP000249135">
    <property type="component" value="Unassembled WGS sequence"/>
</dbReference>
<name>A0A2W5PU96_VARPD</name>
<comment type="similarity">
    <text evidence="1">Belongs to the LysR transcriptional regulatory family.</text>
</comment>
<organism evidence="7 8">
    <name type="scientific">Variovorax paradoxus</name>
    <dbReference type="NCBI Taxonomy" id="34073"/>
    <lineage>
        <taxon>Bacteria</taxon>
        <taxon>Pseudomonadati</taxon>
        <taxon>Pseudomonadota</taxon>
        <taxon>Betaproteobacteria</taxon>
        <taxon>Burkholderiales</taxon>
        <taxon>Comamonadaceae</taxon>
        <taxon>Variovorax</taxon>
    </lineage>
</organism>